<evidence type="ECO:0008006" key="3">
    <source>
        <dbReference type="Google" id="ProtNLM"/>
    </source>
</evidence>
<dbReference type="EMBL" id="BKCJ010007537">
    <property type="protein sequence ID" value="GEU77748.1"/>
    <property type="molecule type" value="Genomic_DNA"/>
</dbReference>
<accession>A0A6L2MUS9</accession>
<name>A0A6L2MUS9_TANCI</name>
<organism evidence="2">
    <name type="scientific">Tanacetum cinerariifolium</name>
    <name type="common">Dalmatian daisy</name>
    <name type="synonym">Chrysanthemum cinerariifolium</name>
    <dbReference type="NCBI Taxonomy" id="118510"/>
    <lineage>
        <taxon>Eukaryota</taxon>
        <taxon>Viridiplantae</taxon>
        <taxon>Streptophyta</taxon>
        <taxon>Embryophyta</taxon>
        <taxon>Tracheophyta</taxon>
        <taxon>Spermatophyta</taxon>
        <taxon>Magnoliopsida</taxon>
        <taxon>eudicotyledons</taxon>
        <taxon>Gunneridae</taxon>
        <taxon>Pentapetalae</taxon>
        <taxon>asterids</taxon>
        <taxon>campanulids</taxon>
        <taxon>Asterales</taxon>
        <taxon>Asteraceae</taxon>
        <taxon>Asteroideae</taxon>
        <taxon>Anthemideae</taxon>
        <taxon>Anthemidinae</taxon>
        <taxon>Tanacetum</taxon>
    </lineage>
</organism>
<protein>
    <recommendedName>
        <fullName evidence="3">Reverse transcriptase domain-containing protein</fullName>
    </recommendedName>
</protein>
<feature type="region of interest" description="Disordered" evidence="1">
    <location>
        <begin position="277"/>
        <end position="387"/>
    </location>
</feature>
<feature type="compositionally biased region" description="Polar residues" evidence="1">
    <location>
        <begin position="284"/>
        <end position="296"/>
    </location>
</feature>
<sequence>MADLNMMIKRGKIAGKPTSPCNKYEFSCRNTLRHPLALFSSHKKHKNNRHHLGTSNPPLAIDYSDDIVINAAVLKALDILKSSTMKSPPLMEFGSPLDEKMITNSPYLVTKGGEDDSVDEAAEEFIRRSGWIGSDRIKEVSFDNILDWRHPWDPVLNVILRRVSATANTTPLVTTVTKPAINPGEAGSTPRVNIQEFCEEYYEDILPIIMEKVRHDRRKDVHTRLDFGEGPRERIREDSYYSITRATEPGRVKVQDRLRYGDRHVLDRLGHRRQSAFDRLTETYLPSTTKSRPQKTNSRDPPWGRSCARALSASRDNRHKDREGFRNTRESYGDSFRHSYHDESHHHHMKRKRDKSPPSSMSRSDSSDEKHRRSRSKRHKTANKDDLTRPWMCEEENPFTPRIRNFKSSRRTRMPNNVKTYDGTGDLEDHQKKYVKDPVEIHNIKQRDGETIEDFMKCFKTETGRMKGAPECMWISGFMHGVNNPELTKRLKEHVPKTMEEMMITTTAFIRGEAAVASKKKGHVSWKPHDQSKRTPKEILATEASKFQPPPPMVTTVEKRSSNKFCDFHNDKGHSTDECMQLKK</sequence>
<dbReference type="PANTHER" id="PTHR33265:SF31">
    <property type="entry name" value="AVR9_CF-9 RAPIDLY ELICITED PROTEIN 146"/>
    <property type="match status" value="1"/>
</dbReference>
<comment type="caution">
    <text evidence="2">The sequence shown here is derived from an EMBL/GenBank/DDBJ whole genome shotgun (WGS) entry which is preliminary data.</text>
</comment>
<reference evidence="2" key="1">
    <citation type="journal article" date="2019" name="Sci. Rep.">
        <title>Draft genome of Tanacetum cinerariifolium, the natural source of mosquito coil.</title>
        <authorList>
            <person name="Yamashiro T."/>
            <person name="Shiraishi A."/>
            <person name="Satake H."/>
            <person name="Nakayama K."/>
        </authorList>
    </citation>
    <scope>NUCLEOTIDE SEQUENCE</scope>
</reference>
<dbReference type="AlphaFoldDB" id="A0A6L2MUS9"/>
<dbReference type="PANTHER" id="PTHR33265">
    <property type="entry name" value="AVR9/CF-9 RAPIDLY ELICITED PROTEIN-RELATED"/>
    <property type="match status" value="1"/>
</dbReference>
<evidence type="ECO:0000313" key="2">
    <source>
        <dbReference type="EMBL" id="GEU77748.1"/>
    </source>
</evidence>
<feature type="compositionally biased region" description="Basic and acidic residues" evidence="1">
    <location>
        <begin position="315"/>
        <end position="345"/>
    </location>
</feature>
<gene>
    <name evidence="2" type="ORF">Tci_049726</name>
</gene>
<evidence type="ECO:0000256" key="1">
    <source>
        <dbReference type="SAM" id="MobiDB-lite"/>
    </source>
</evidence>
<feature type="compositionally biased region" description="Basic residues" evidence="1">
    <location>
        <begin position="372"/>
        <end position="381"/>
    </location>
</feature>
<proteinExistence type="predicted"/>